<comment type="caution">
    <text evidence="2">The sequence shown here is derived from an EMBL/GenBank/DDBJ whole genome shotgun (WGS) entry which is preliminary data.</text>
</comment>
<evidence type="ECO:0000259" key="1">
    <source>
        <dbReference type="Pfam" id="PF13391"/>
    </source>
</evidence>
<dbReference type="STRING" id="1293891.TMES_07825"/>
<name>A0A1Y2L3B1_9PROT</name>
<dbReference type="EMBL" id="JFKA01000002">
    <property type="protein sequence ID" value="OSQ39825.1"/>
    <property type="molecule type" value="Genomic_DNA"/>
</dbReference>
<evidence type="ECO:0000313" key="3">
    <source>
        <dbReference type="Proteomes" id="UP000193391"/>
    </source>
</evidence>
<protein>
    <recommendedName>
        <fullName evidence="1">HNH nuclease domain-containing protein</fullName>
    </recommendedName>
</protein>
<dbReference type="AlphaFoldDB" id="A0A1Y2L3B1"/>
<dbReference type="Proteomes" id="UP000193391">
    <property type="component" value="Unassembled WGS sequence"/>
</dbReference>
<proteinExistence type="predicted"/>
<dbReference type="Pfam" id="PF13391">
    <property type="entry name" value="HNH_2"/>
    <property type="match status" value="1"/>
</dbReference>
<organism evidence="2 3">
    <name type="scientific">Thalassospira mesophila</name>
    <dbReference type="NCBI Taxonomy" id="1293891"/>
    <lineage>
        <taxon>Bacteria</taxon>
        <taxon>Pseudomonadati</taxon>
        <taxon>Pseudomonadota</taxon>
        <taxon>Alphaproteobacteria</taxon>
        <taxon>Rhodospirillales</taxon>
        <taxon>Thalassospiraceae</taxon>
        <taxon>Thalassospira</taxon>
    </lineage>
</organism>
<dbReference type="InterPro" id="IPR003615">
    <property type="entry name" value="HNH_nuc"/>
</dbReference>
<accession>A0A1Y2L3B1</accession>
<gene>
    <name evidence="2" type="ORF">TMES_07825</name>
</gene>
<keyword evidence="3" id="KW-1185">Reference proteome</keyword>
<sequence>MAGRKWIESELLVALKVYFELEFGQFHQYQPRIIEISKLLDRTPSSLAMKLCNFASLDPAMNGKGLKGASNADREIMSAFVADPEGIVAKVEDAFTKLVLSDQYASENTRDTPPSHQLDEGAMSFSGLPPKVTESVSLRKNRVGQSFFRTAVLSGYRHQCGVCGLNMPELLVASHIVPWKVDPHLRLRPDNGIALCSIHDKAFDLGFWTLDSQLHIKLSQSLKNAESDILMSYFGKFGGGALNLPYRFTPNGECVNWHRENVFLDGKP</sequence>
<feature type="domain" description="HNH nuclease" evidence="1">
    <location>
        <begin position="160"/>
        <end position="211"/>
    </location>
</feature>
<dbReference type="RefSeq" id="WP_085581116.1">
    <property type="nucleotide sequence ID" value="NZ_JFKA01000002.1"/>
</dbReference>
<dbReference type="OrthoDB" id="9811869at2"/>
<evidence type="ECO:0000313" key="2">
    <source>
        <dbReference type="EMBL" id="OSQ39825.1"/>
    </source>
</evidence>
<reference evidence="2 3" key="1">
    <citation type="submission" date="2014-03" db="EMBL/GenBank/DDBJ databases">
        <title>The draft genome sequence of Thalassospira mesophila JCM 18969.</title>
        <authorList>
            <person name="Lai Q."/>
            <person name="Shao Z."/>
        </authorList>
    </citation>
    <scope>NUCLEOTIDE SEQUENCE [LARGE SCALE GENOMIC DNA]</scope>
    <source>
        <strain evidence="2 3">JCM 18969</strain>
    </source>
</reference>